<dbReference type="AlphaFoldDB" id="A0A4R1CJS1"/>
<feature type="transmembrane region" description="Helical" evidence="7">
    <location>
        <begin position="114"/>
        <end position="136"/>
    </location>
</feature>
<dbReference type="Pfam" id="PF13581">
    <property type="entry name" value="HATPase_c_2"/>
    <property type="match status" value="1"/>
</dbReference>
<dbReference type="InterPro" id="IPR036890">
    <property type="entry name" value="HATPase_C_sf"/>
</dbReference>
<dbReference type="CDD" id="cd16936">
    <property type="entry name" value="HATPase_RsbW-like"/>
    <property type="match status" value="1"/>
</dbReference>
<dbReference type="GO" id="GO:0016791">
    <property type="term" value="F:phosphatase activity"/>
    <property type="evidence" value="ECO:0007669"/>
    <property type="project" value="TreeGrafter"/>
</dbReference>
<evidence type="ECO:0000256" key="2">
    <source>
        <dbReference type="ARBA" id="ARBA00022475"/>
    </source>
</evidence>
<keyword evidence="10" id="KW-1185">Reference proteome</keyword>
<dbReference type="Gene3D" id="3.60.40.10">
    <property type="entry name" value="PPM-type phosphatase domain"/>
    <property type="match status" value="1"/>
</dbReference>
<dbReference type="InterPro" id="IPR036457">
    <property type="entry name" value="PPM-type-like_dom_sf"/>
</dbReference>
<evidence type="ECO:0000256" key="3">
    <source>
        <dbReference type="ARBA" id="ARBA00022692"/>
    </source>
</evidence>
<dbReference type="EMBL" id="SJZJ01000005">
    <property type="protein sequence ID" value="TCJ30248.1"/>
    <property type="molecule type" value="Genomic_DNA"/>
</dbReference>
<dbReference type="SUPFAM" id="SSF81606">
    <property type="entry name" value="PP2C-like"/>
    <property type="match status" value="1"/>
</dbReference>
<feature type="transmembrane region" description="Helical" evidence="7">
    <location>
        <begin position="296"/>
        <end position="314"/>
    </location>
</feature>
<sequence length="700" mass="73947">MASLPDPMPCAARTARGEHVAPRARLGHSGQMLRAAEGATRRAGVLLVVGLAYYAGARVGLGLSLVEHNVTPLWPPTGIAVAAFVLIGRSAWPAVAAAAFLVNLPITSTPVAAGATAIGNVLAPLAAVAMLQAFGFRRQLDRQRDAHLVVLCALASGLISATVGSLTLLASGAIDADRFLGAWAVWWTGDAMGVLVVAPVLLAIPLFLEPPRWTTRQWAEGLGFWACIAFVSLVGMRSNLPVLFPVLPFLGWAAWRLQLRGAAPAALVASVVTTWAATHGYGVFARGTLFQQMLTLQAFNVCVTLMSFFLAALVSDRRRSAEMLVGRADARLDREHEIAVALQQTLLPAQLPAIPGVEIAARYIPASSDMQVGGDWYDVMVLPDGSIGLVIGDVAGHGLAAAATMGQVRMAVRAYALQDPAPASVLANLHHLAMQPPVVTMTTLLYLSYDPDSRLLRFANAGHPPALAIDQQDATYIAEAGSPPVAVSPTGEYLESSVVLAAGATLLLYTDGLVERRGASIQDGLDRLRVLAATLADAGLEELCDALITEMLDHYPVEDDVALLVLRTRRADGGPLHIEVPAEAQVLVQVRNALRRWLRDVGVEEAIAGEVLVACGEACNNVVEHAYGAVTGNLGIDLRVDDGVIEVAIRDRGAWRPEADRGGGWGLDLARALMDTVEVRGAADGTEVVMRRKVNAGGDR</sequence>
<gene>
    <name evidence="9" type="ORF">EPD65_05020</name>
</gene>
<dbReference type="InterPro" id="IPR007895">
    <property type="entry name" value="MASE1"/>
</dbReference>
<feature type="transmembrane region" description="Helical" evidence="7">
    <location>
        <begin position="78"/>
        <end position="102"/>
    </location>
</feature>
<dbReference type="GO" id="GO:0005886">
    <property type="term" value="C:plasma membrane"/>
    <property type="evidence" value="ECO:0007669"/>
    <property type="project" value="UniProtKB-SubCell"/>
</dbReference>
<evidence type="ECO:0000256" key="6">
    <source>
        <dbReference type="ARBA" id="ARBA00023136"/>
    </source>
</evidence>
<dbReference type="SUPFAM" id="SSF55874">
    <property type="entry name" value="ATPase domain of HSP90 chaperone/DNA topoisomerase II/histidine kinase"/>
    <property type="match status" value="1"/>
</dbReference>
<name>A0A4R1CJS1_9ACTN</name>
<keyword evidence="6 7" id="KW-0472">Membrane</keyword>
<dbReference type="InterPro" id="IPR001932">
    <property type="entry name" value="PPM-type_phosphatase-like_dom"/>
</dbReference>
<dbReference type="InterPro" id="IPR052016">
    <property type="entry name" value="Bact_Sigma-Reg"/>
</dbReference>
<organism evidence="9 10">
    <name type="scientific">Nocardioides jejuensis</name>
    <dbReference type="NCBI Taxonomy" id="2502782"/>
    <lineage>
        <taxon>Bacteria</taxon>
        <taxon>Bacillati</taxon>
        <taxon>Actinomycetota</taxon>
        <taxon>Actinomycetes</taxon>
        <taxon>Propionibacteriales</taxon>
        <taxon>Nocardioidaceae</taxon>
        <taxon>Nocardioides</taxon>
    </lineage>
</organism>
<keyword evidence="4" id="KW-0378">Hydrolase</keyword>
<evidence type="ECO:0000313" key="9">
    <source>
        <dbReference type="EMBL" id="TCJ30248.1"/>
    </source>
</evidence>
<proteinExistence type="predicted"/>
<evidence type="ECO:0000256" key="5">
    <source>
        <dbReference type="ARBA" id="ARBA00022989"/>
    </source>
</evidence>
<evidence type="ECO:0000256" key="7">
    <source>
        <dbReference type="SAM" id="Phobius"/>
    </source>
</evidence>
<dbReference type="InterPro" id="IPR003594">
    <property type="entry name" value="HATPase_dom"/>
</dbReference>
<dbReference type="Pfam" id="PF07228">
    <property type="entry name" value="SpoIIE"/>
    <property type="match status" value="1"/>
</dbReference>
<keyword evidence="2" id="KW-1003">Cell membrane</keyword>
<accession>A0A4R1CJS1</accession>
<feature type="transmembrane region" description="Helical" evidence="7">
    <location>
        <begin position="43"/>
        <end position="66"/>
    </location>
</feature>
<protein>
    <submittedName>
        <fullName evidence="9">Serine/threonine protein phosphatase</fullName>
    </submittedName>
</protein>
<reference evidence="9 10" key="1">
    <citation type="submission" date="2019-03" db="EMBL/GenBank/DDBJ databases">
        <authorList>
            <person name="Kim M.K.M."/>
        </authorList>
    </citation>
    <scope>NUCLEOTIDE SEQUENCE [LARGE SCALE GENOMIC DNA]</scope>
    <source>
        <strain evidence="9 10">18JY15-6</strain>
    </source>
</reference>
<evidence type="ECO:0000256" key="4">
    <source>
        <dbReference type="ARBA" id="ARBA00022801"/>
    </source>
</evidence>
<feature type="transmembrane region" description="Helical" evidence="7">
    <location>
        <begin position="266"/>
        <end position="284"/>
    </location>
</feature>
<evidence type="ECO:0000256" key="1">
    <source>
        <dbReference type="ARBA" id="ARBA00004651"/>
    </source>
</evidence>
<dbReference type="PANTHER" id="PTHR43156">
    <property type="entry name" value="STAGE II SPORULATION PROTEIN E-RELATED"/>
    <property type="match status" value="1"/>
</dbReference>
<comment type="subcellular location">
    <subcellularLocation>
        <location evidence="1">Cell membrane</location>
        <topology evidence="1">Multi-pass membrane protein</topology>
    </subcellularLocation>
</comment>
<dbReference type="Pfam" id="PF05231">
    <property type="entry name" value="MASE1"/>
    <property type="match status" value="1"/>
</dbReference>
<evidence type="ECO:0000313" key="10">
    <source>
        <dbReference type="Proteomes" id="UP000295453"/>
    </source>
</evidence>
<dbReference type="Proteomes" id="UP000295453">
    <property type="component" value="Unassembled WGS sequence"/>
</dbReference>
<dbReference type="SMART" id="SM00331">
    <property type="entry name" value="PP2C_SIG"/>
    <property type="match status" value="1"/>
</dbReference>
<dbReference type="Gene3D" id="3.30.565.10">
    <property type="entry name" value="Histidine kinase-like ATPase, C-terminal domain"/>
    <property type="match status" value="1"/>
</dbReference>
<evidence type="ECO:0000259" key="8">
    <source>
        <dbReference type="SMART" id="SM00331"/>
    </source>
</evidence>
<keyword evidence="3 7" id="KW-0812">Transmembrane</keyword>
<dbReference type="OrthoDB" id="118142at2"/>
<feature type="transmembrane region" description="Helical" evidence="7">
    <location>
        <begin position="218"/>
        <end position="236"/>
    </location>
</feature>
<comment type="caution">
    <text evidence="9">The sequence shown here is derived from an EMBL/GenBank/DDBJ whole genome shotgun (WGS) entry which is preliminary data.</text>
</comment>
<dbReference type="PANTHER" id="PTHR43156:SF2">
    <property type="entry name" value="STAGE II SPORULATION PROTEIN E"/>
    <property type="match status" value="1"/>
</dbReference>
<feature type="domain" description="PPM-type phosphatase" evidence="8">
    <location>
        <begin position="354"/>
        <end position="568"/>
    </location>
</feature>
<feature type="transmembrane region" description="Helical" evidence="7">
    <location>
        <begin position="148"/>
        <end position="174"/>
    </location>
</feature>
<feature type="transmembrane region" description="Helical" evidence="7">
    <location>
        <begin position="180"/>
        <end position="206"/>
    </location>
</feature>
<keyword evidence="5 7" id="KW-1133">Transmembrane helix</keyword>